<feature type="transmembrane region" description="Helical" evidence="9">
    <location>
        <begin position="111"/>
        <end position="130"/>
    </location>
</feature>
<protein>
    <submittedName>
        <fullName evidence="11">LAMI_0F08042g1_1</fullName>
    </submittedName>
</protein>
<dbReference type="Pfam" id="PF00083">
    <property type="entry name" value="Sugar_tr"/>
    <property type="match status" value="1"/>
</dbReference>
<keyword evidence="6 9" id="KW-0472">Membrane</keyword>
<feature type="domain" description="Major facilitator superfamily (MFS) profile" evidence="10">
    <location>
        <begin position="21"/>
        <end position="494"/>
    </location>
</feature>
<feature type="transmembrane region" description="Helical" evidence="9">
    <location>
        <begin position="136"/>
        <end position="157"/>
    </location>
</feature>
<feature type="region of interest" description="Disordered" evidence="8">
    <location>
        <begin position="274"/>
        <end position="296"/>
    </location>
</feature>
<evidence type="ECO:0000259" key="10">
    <source>
        <dbReference type="PROSITE" id="PS50850"/>
    </source>
</evidence>
<dbReference type="OrthoDB" id="4540492at2759"/>
<dbReference type="PROSITE" id="PS00216">
    <property type="entry name" value="SUGAR_TRANSPORT_1"/>
    <property type="match status" value="2"/>
</dbReference>
<sequence>MAETQPLLRKKSMLNGKLALTTLVTCLGSIQYGYHIAELNAPQQVLSCAKEKIPWFDVPFRHTWLGRHGFSECIPLTEEEIGLATSIFSIGGLLGSLYAGRLADQYGRKRFTYATCALGALGSAVLFQANSFWELVAGRCIVGISCGSAIVVTPLFINEISPNALRGSLGSMNQVCINVGILLTQTLALWWADSYRWRWLLFAGVVIALVNIALLSMIGESPIWLASRGDLESADSILCELRGGDMVQSRLEIDQWLTARGTSREDTLRVIHASGSSSTRRSYPPASNASSQSQPSDESLSLFEYFKDSRFTESRRAITMILMGQQFCGINSIVFYGVKVISGSLPDQAITVNFAISLMNVIVTFGASFFIDRWGRRPLLMLSTAAMTISTVLISVGIIESNAVLLVAFTLTYVAFFAMGLGPIPFLVISELSPHAVAGVAQSYGVACNWIATFAVGYSFPILHSFMQGYVFLVFAVVSAAFATYVYYYIPETKGKSYKDVWTGRYRSA</sequence>
<name>A0A1G4K049_9SACH</name>
<evidence type="ECO:0000256" key="5">
    <source>
        <dbReference type="ARBA" id="ARBA00022989"/>
    </source>
</evidence>
<keyword evidence="3 7" id="KW-0813">Transport</keyword>
<reference evidence="12" key="1">
    <citation type="submission" date="2016-03" db="EMBL/GenBank/DDBJ databases">
        <authorList>
            <person name="Devillers H."/>
        </authorList>
    </citation>
    <scope>NUCLEOTIDE SEQUENCE [LARGE SCALE GENOMIC DNA]</scope>
</reference>
<dbReference type="InterPro" id="IPR003663">
    <property type="entry name" value="Sugar/inositol_transpt"/>
</dbReference>
<keyword evidence="5 9" id="KW-1133">Transmembrane helix</keyword>
<dbReference type="AlphaFoldDB" id="A0A1G4K049"/>
<dbReference type="SUPFAM" id="SSF103473">
    <property type="entry name" value="MFS general substrate transporter"/>
    <property type="match status" value="1"/>
</dbReference>
<feature type="transmembrane region" description="Helical" evidence="9">
    <location>
        <begin position="81"/>
        <end position="99"/>
    </location>
</feature>
<keyword evidence="12" id="KW-1185">Reference proteome</keyword>
<proteinExistence type="inferred from homology"/>
<feature type="transmembrane region" description="Helical" evidence="9">
    <location>
        <begin position="378"/>
        <end position="399"/>
    </location>
</feature>
<evidence type="ECO:0000256" key="2">
    <source>
        <dbReference type="ARBA" id="ARBA00010992"/>
    </source>
</evidence>
<dbReference type="InterPro" id="IPR005829">
    <property type="entry name" value="Sugar_transporter_CS"/>
</dbReference>
<evidence type="ECO:0000256" key="8">
    <source>
        <dbReference type="SAM" id="MobiDB-lite"/>
    </source>
</evidence>
<dbReference type="InterPro" id="IPR005828">
    <property type="entry name" value="MFS_sugar_transport-like"/>
</dbReference>
<dbReference type="GO" id="GO:0016020">
    <property type="term" value="C:membrane"/>
    <property type="evidence" value="ECO:0007669"/>
    <property type="project" value="UniProtKB-SubCell"/>
</dbReference>
<feature type="transmembrane region" description="Helical" evidence="9">
    <location>
        <begin position="405"/>
        <end position="429"/>
    </location>
</feature>
<dbReference type="PANTHER" id="PTHR23503">
    <property type="entry name" value="SOLUTE CARRIER FAMILY 2"/>
    <property type="match status" value="1"/>
</dbReference>
<organism evidence="11 12">
    <name type="scientific">Lachancea mirantina</name>
    <dbReference type="NCBI Taxonomy" id="1230905"/>
    <lineage>
        <taxon>Eukaryota</taxon>
        <taxon>Fungi</taxon>
        <taxon>Dikarya</taxon>
        <taxon>Ascomycota</taxon>
        <taxon>Saccharomycotina</taxon>
        <taxon>Saccharomycetes</taxon>
        <taxon>Saccharomycetales</taxon>
        <taxon>Saccharomycetaceae</taxon>
        <taxon>Lachancea</taxon>
    </lineage>
</organism>
<dbReference type="InterPro" id="IPR045263">
    <property type="entry name" value="GLUT"/>
</dbReference>
<dbReference type="InterPro" id="IPR036259">
    <property type="entry name" value="MFS_trans_sf"/>
</dbReference>
<evidence type="ECO:0000256" key="3">
    <source>
        <dbReference type="ARBA" id="ARBA00022448"/>
    </source>
</evidence>
<evidence type="ECO:0000256" key="1">
    <source>
        <dbReference type="ARBA" id="ARBA00004141"/>
    </source>
</evidence>
<dbReference type="PROSITE" id="PS00217">
    <property type="entry name" value="SUGAR_TRANSPORT_2"/>
    <property type="match status" value="1"/>
</dbReference>
<dbReference type="STRING" id="1230905.A0A1G4K049"/>
<feature type="transmembrane region" description="Helical" evidence="9">
    <location>
        <begin position="436"/>
        <end position="458"/>
    </location>
</feature>
<evidence type="ECO:0000256" key="4">
    <source>
        <dbReference type="ARBA" id="ARBA00022692"/>
    </source>
</evidence>
<feature type="compositionally biased region" description="Low complexity" evidence="8">
    <location>
        <begin position="282"/>
        <end position="296"/>
    </location>
</feature>
<dbReference type="NCBIfam" id="TIGR00879">
    <property type="entry name" value="SP"/>
    <property type="match status" value="1"/>
</dbReference>
<comment type="subcellular location">
    <subcellularLocation>
        <location evidence="1">Membrane</location>
        <topology evidence="1">Multi-pass membrane protein</topology>
    </subcellularLocation>
</comment>
<evidence type="ECO:0000256" key="9">
    <source>
        <dbReference type="SAM" id="Phobius"/>
    </source>
</evidence>
<feature type="transmembrane region" description="Helical" evidence="9">
    <location>
        <begin position="470"/>
        <end position="490"/>
    </location>
</feature>
<feature type="transmembrane region" description="Helical" evidence="9">
    <location>
        <begin position="197"/>
        <end position="218"/>
    </location>
</feature>
<dbReference type="PANTHER" id="PTHR23503:SF8">
    <property type="entry name" value="FACILITATED GLUCOSE TRANSPORTER PROTEIN 1"/>
    <property type="match status" value="1"/>
</dbReference>
<evidence type="ECO:0000256" key="6">
    <source>
        <dbReference type="ARBA" id="ARBA00023136"/>
    </source>
</evidence>
<dbReference type="Gene3D" id="1.20.1250.20">
    <property type="entry name" value="MFS general substrate transporter like domains"/>
    <property type="match status" value="1"/>
</dbReference>
<dbReference type="PROSITE" id="PS50850">
    <property type="entry name" value="MFS"/>
    <property type="match status" value="1"/>
</dbReference>
<feature type="transmembrane region" description="Helical" evidence="9">
    <location>
        <begin position="317"/>
        <end position="338"/>
    </location>
</feature>
<comment type="similarity">
    <text evidence="2 7">Belongs to the major facilitator superfamily. Sugar transporter (TC 2.A.1.1) family.</text>
</comment>
<evidence type="ECO:0000256" key="7">
    <source>
        <dbReference type="RuleBase" id="RU003346"/>
    </source>
</evidence>
<dbReference type="InterPro" id="IPR020846">
    <property type="entry name" value="MFS_dom"/>
</dbReference>
<dbReference type="GO" id="GO:0015149">
    <property type="term" value="F:hexose transmembrane transporter activity"/>
    <property type="evidence" value="ECO:0007669"/>
    <property type="project" value="TreeGrafter"/>
</dbReference>
<keyword evidence="4 9" id="KW-0812">Transmembrane</keyword>
<dbReference type="PRINTS" id="PR00171">
    <property type="entry name" value="SUGRTRNSPORT"/>
</dbReference>
<feature type="transmembrane region" description="Helical" evidence="9">
    <location>
        <begin position="169"/>
        <end position="191"/>
    </location>
</feature>
<gene>
    <name evidence="11" type="ORF">LAMI_0F08042G</name>
</gene>
<accession>A0A1G4K049</accession>
<evidence type="ECO:0000313" key="11">
    <source>
        <dbReference type="EMBL" id="SCU96872.1"/>
    </source>
</evidence>
<feature type="transmembrane region" description="Helical" evidence="9">
    <location>
        <begin position="350"/>
        <end position="371"/>
    </location>
</feature>
<dbReference type="Proteomes" id="UP000191024">
    <property type="component" value="Chromosome F"/>
</dbReference>
<evidence type="ECO:0000313" key="12">
    <source>
        <dbReference type="Proteomes" id="UP000191024"/>
    </source>
</evidence>
<dbReference type="EMBL" id="LT598467">
    <property type="protein sequence ID" value="SCU96872.1"/>
    <property type="molecule type" value="Genomic_DNA"/>
</dbReference>